<feature type="region of interest" description="Disordered" evidence="1">
    <location>
        <begin position="31"/>
        <end position="50"/>
    </location>
</feature>
<feature type="region of interest" description="Disordered" evidence="1">
    <location>
        <begin position="1157"/>
        <end position="1178"/>
    </location>
</feature>
<sequence length="1296" mass="144050">MSTYKPKTLANHIGSAPVTDHPSHRLLRTASTTSFKTNETSDSGGTQGTFSKRVYRTGLNITDRDGHLKMEEQCRFEPEQASMLLASASEKYMFNQQSNSTLEQKLVDDLFELALDARSETKRAPMRALSKDKKIMIIRQMTAMTQSTANTTASKKPAYYVDQLNQAISGQSHGKSQAERLVDMVTRSIAGTNRQSQGLKDIILELKVQCNCQSMSWLKEFMECGGLNCLINVLCTMHSKTGRKTKHFEIESETLKILRLIANHHSGIADVLYHQNYLNILIQSLDSPMLSARTATMDFLLAIVTLDYPKGHKLVMSAMNDFQKIRKLPRVFDALVEALVQAVSSRGIFGSAVCGSLSTSHTTTTNHPTHTGSNQQTSSDLASLFTLNVFEKHRLPTEKDIREFLVSIIALIRFIVEVPTDFEYRMYLRNEFISSGLVPAFTKLKTWAKTEFSSVLQHVDAFEQLKQADFEYLVESLDTDLDVDIYDPQQLLGTLLVQCCDADRRGITSILQHLLVGTTLMDASSRSHMMYVIESAVMQIVLDQNGTTDFTDTFKYSMSQIINGLQEIQRLDDENARLTAICELQEHEIVRLQQSSNNVQDVVCSTKPPKSENIKTEGDPIKSDSQVADISSKELTLHRDELMRILELLSDKKLVPNTLKTLQPTNDTTLLFRGDSDATVAVESRSSVFEVPNTIQPSTDVLIASGGPPPPPPPPPPPIPGGLGCPPPPPPGCAALPAARLPKYRPKTQVRKMHWERVISSSFSSDTLWSKIKAKDRDAVQDLLNTEGIFAELESMFSISGNKNTRLSTASSVKKDAHQVSQSDTPAHLKIFDEKRAQNLMIFIKSLKTYTPQTLIAAIKKFDEVGLTEELVSRCIKCYPTEDEAKLLHSVMHRTDLRQSEEFATRLMKVYRCKQRLSIMKFKHVLNEQYNPLKLGLLSTMEAFRAVLQSSSLPRLLTVILGIGNFLNSQSNQQASGFRVTFLDKIVDIRSVNGAGLSAIQVLAKIARTSMPDLVDVVNDLRMLDQVNPSMLAVFDTDVKEMQQGLRLIQTELKFTTAGDGDAGKSKYEQSEGYDPELDGVFVHKLGEWSLEVEKKIKFLETELMTLNETIKATFRYFGEPDNSKMGADELVTTLTKFLKGFEIALKDMDKILAAPKDTSTQPAKPLDSVSTPEQLTSNSAQKVIPQLPVIEGIGHMDSLLDSLKARPALNLKETVKRPKRRDPADLPQRLRSPLLPRSVVGVSESGGGGPKRVGSITMLGETALELLGALEASSPSLKPRKYNGLATGNDKVRLK</sequence>
<dbReference type="PROSITE" id="PS51444">
    <property type="entry name" value="FH2"/>
    <property type="match status" value="1"/>
</dbReference>
<dbReference type="InterPro" id="IPR010473">
    <property type="entry name" value="GTPase-bd"/>
</dbReference>
<evidence type="ECO:0000313" key="5">
    <source>
        <dbReference type="Proteomes" id="UP000077115"/>
    </source>
</evidence>
<dbReference type="SMART" id="SM00498">
    <property type="entry name" value="FH2"/>
    <property type="match status" value="1"/>
</dbReference>
<feature type="region of interest" description="Disordered" evidence="1">
    <location>
        <begin position="1212"/>
        <end position="1255"/>
    </location>
</feature>
<feature type="region of interest" description="Disordered" evidence="1">
    <location>
        <begin position="1"/>
        <end position="22"/>
    </location>
</feature>
<feature type="region of interest" description="Disordered" evidence="1">
    <location>
        <begin position="1277"/>
        <end position="1296"/>
    </location>
</feature>
<dbReference type="Pfam" id="PF06371">
    <property type="entry name" value="Drf_GBD"/>
    <property type="match status" value="1"/>
</dbReference>
<feature type="region of interest" description="Disordered" evidence="1">
    <location>
        <begin position="699"/>
        <end position="728"/>
    </location>
</feature>
<gene>
    <name evidence="4" type="ORF">BDEG_25872</name>
</gene>
<feature type="compositionally biased region" description="Pro residues" evidence="1">
    <location>
        <begin position="707"/>
        <end position="728"/>
    </location>
</feature>
<dbReference type="SMART" id="SM01139">
    <property type="entry name" value="Drf_FH3"/>
    <property type="match status" value="1"/>
</dbReference>
<reference evidence="4 5" key="1">
    <citation type="submission" date="2006-10" db="EMBL/GenBank/DDBJ databases">
        <title>The Genome Sequence of Batrachochytrium dendrobatidis JEL423.</title>
        <authorList>
            <consortium name="The Broad Institute Genome Sequencing Platform"/>
            <person name="Birren B."/>
            <person name="Lander E."/>
            <person name="Galagan J."/>
            <person name="Cuomo C."/>
            <person name="Devon K."/>
            <person name="Jaffe D."/>
            <person name="Butler J."/>
            <person name="Alvarez P."/>
            <person name="Gnerre S."/>
            <person name="Grabherr M."/>
            <person name="Kleber M."/>
            <person name="Mauceli E."/>
            <person name="Brockman W."/>
            <person name="Young S."/>
            <person name="LaButti K."/>
            <person name="Sykes S."/>
            <person name="DeCaprio D."/>
            <person name="Crawford M."/>
            <person name="Koehrsen M."/>
            <person name="Engels R."/>
            <person name="Montgomery P."/>
            <person name="Pearson M."/>
            <person name="Howarth C."/>
            <person name="Larson L."/>
            <person name="White J."/>
            <person name="O'Leary S."/>
            <person name="Kodira C."/>
            <person name="Zeng Q."/>
            <person name="Yandava C."/>
            <person name="Alvarado L."/>
            <person name="Longcore J."/>
            <person name="James T."/>
        </authorList>
    </citation>
    <scope>NUCLEOTIDE SEQUENCE [LARGE SCALE GENOMIC DNA]</scope>
    <source>
        <strain evidence="4 5">JEL423</strain>
    </source>
</reference>
<evidence type="ECO:0000259" key="2">
    <source>
        <dbReference type="PROSITE" id="PS51232"/>
    </source>
</evidence>
<dbReference type="Gene3D" id="6.10.30.50">
    <property type="match status" value="1"/>
</dbReference>
<dbReference type="OrthoDB" id="1104827at2759"/>
<dbReference type="Gene3D" id="1.20.58.2220">
    <property type="entry name" value="Formin, FH2 domain"/>
    <property type="match status" value="1"/>
</dbReference>
<proteinExistence type="predicted"/>
<dbReference type="Gene3D" id="1.10.238.150">
    <property type="entry name" value="Formin, FH3 diaphanous domain"/>
    <property type="match status" value="1"/>
</dbReference>
<dbReference type="PANTHER" id="PTHR45725">
    <property type="entry name" value="FORMIN HOMOLOGY 2 FAMILY MEMBER"/>
    <property type="match status" value="1"/>
</dbReference>
<dbReference type="InterPro" id="IPR010472">
    <property type="entry name" value="FH3_dom"/>
</dbReference>
<dbReference type="InterPro" id="IPR016024">
    <property type="entry name" value="ARM-type_fold"/>
</dbReference>
<dbReference type="EMBL" id="DS022307">
    <property type="protein sequence ID" value="OAJ42421.1"/>
    <property type="molecule type" value="Genomic_DNA"/>
</dbReference>
<feature type="compositionally biased region" description="Polar residues" evidence="1">
    <location>
        <begin position="1158"/>
        <end position="1178"/>
    </location>
</feature>
<dbReference type="InterPro" id="IPR011989">
    <property type="entry name" value="ARM-like"/>
</dbReference>
<evidence type="ECO:0000256" key="1">
    <source>
        <dbReference type="SAM" id="MobiDB-lite"/>
    </source>
</evidence>
<dbReference type="Pfam" id="PF06367">
    <property type="entry name" value="Drf_FH3"/>
    <property type="match status" value="1"/>
</dbReference>
<dbReference type="Gene3D" id="1.25.10.10">
    <property type="entry name" value="Leucine-rich Repeat Variant"/>
    <property type="match status" value="1"/>
</dbReference>
<dbReference type="PANTHER" id="PTHR45725:SF1">
    <property type="entry name" value="DISHEVELLED ASSOCIATED ACTIVATOR OF MORPHOGENESIS, ISOFORM D"/>
    <property type="match status" value="1"/>
</dbReference>
<dbReference type="PROSITE" id="PS51232">
    <property type="entry name" value="GBD_FH3"/>
    <property type="match status" value="1"/>
</dbReference>
<dbReference type="eggNOG" id="KOG1922">
    <property type="taxonomic scope" value="Eukaryota"/>
</dbReference>
<dbReference type="SMART" id="SM01140">
    <property type="entry name" value="Drf_GBD"/>
    <property type="match status" value="1"/>
</dbReference>
<dbReference type="GO" id="GO:0003779">
    <property type="term" value="F:actin binding"/>
    <property type="evidence" value="ECO:0007669"/>
    <property type="project" value="InterPro"/>
</dbReference>
<dbReference type="InterPro" id="IPR014768">
    <property type="entry name" value="GBD/FH3_dom"/>
</dbReference>
<evidence type="ECO:0000313" key="4">
    <source>
        <dbReference type="EMBL" id="OAJ42421.1"/>
    </source>
</evidence>
<dbReference type="GO" id="GO:0030036">
    <property type="term" value="P:actin cytoskeleton organization"/>
    <property type="evidence" value="ECO:0007669"/>
    <property type="project" value="InterPro"/>
</dbReference>
<dbReference type="InterPro" id="IPR015425">
    <property type="entry name" value="FH2_Formin"/>
</dbReference>
<feature type="domain" description="GBD/FH3" evidence="2">
    <location>
        <begin position="99"/>
        <end position="548"/>
    </location>
</feature>
<dbReference type="InterPro" id="IPR042201">
    <property type="entry name" value="FH2_Formin_sf"/>
</dbReference>
<dbReference type="SUPFAM" id="SSF101447">
    <property type="entry name" value="Formin homology 2 domain (FH2 domain)"/>
    <property type="match status" value="1"/>
</dbReference>
<feature type="domain" description="FH2" evidence="3">
    <location>
        <begin position="740"/>
        <end position="1168"/>
    </location>
</feature>
<feature type="compositionally biased region" description="Low complexity" evidence="1">
    <location>
        <begin position="1227"/>
        <end position="1244"/>
    </location>
</feature>
<dbReference type="STRING" id="403673.A0A177WSU7"/>
<dbReference type="GO" id="GO:0031267">
    <property type="term" value="F:small GTPase binding"/>
    <property type="evidence" value="ECO:0007669"/>
    <property type="project" value="InterPro"/>
</dbReference>
<dbReference type="VEuPathDB" id="FungiDB:BDEG_25872"/>
<dbReference type="SUPFAM" id="SSF48371">
    <property type="entry name" value="ARM repeat"/>
    <property type="match status" value="1"/>
</dbReference>
<dbReference type="Pfam" id="PF02181">
    <property type="entry name" value="FH2"/>
    <property type="match status" value="1"/>
</dbReference>
<feature type="compositionally biased region" description="Basic and acidic residues" evidence="1">
    <location>
        <begin position="609"/>
        <end position="622"/>
    </location>
</feature>
<evidence type="ECO:0008006" key="6">
    <source>
        <dbReference type="Google" id="ProtNLM"/>
    </source>
</evidence>
<reference evidence="4 5" key="2">
    <citation type="submission" date="2016-05" db="EMBL/GenBank/DDBJ databases">
        <title>Lineage-specific infection strategies underlie the spectrum of fungal disease in amphibians.</title>
        <authorList>
            <person name="Cuomo C.A."/>
            <person name="Farrer R.A."/>
            <person name="James T."/>
            <person name="Longcore J."/>
            <person name="Birren B."/>
        </authorList>
    </citation>
    <scope>NUCLEOTIDE SEQUENCE [LARGE SCALE GENOMIC DNA]</scope>
    <source>
        <strain evidence="4 5">JEL423</strain>
    </source>
</reference>
<dbReference type="Proteomes" id="UP000077115">
    <property type="component" value="Unassembled WGS sequence"/>
</dbReference>
<accession>A0A177WSU7</accession>
<organism evidence="4 5">
    <name type="scientific">Batrachochytrium dendrobatidis (strain JEL423)</name>
    <dbReference type="NCBI Taxonomy" id="403673"/>
    <lineage>
        <taxon>Eukaryota</taxon>
        <taxon>Fungi</taxon>
        <taxon>Fungi incertae sedis</taxon>
        <taxon>Chytridiomycota</taxon>
        <taxon>Chytridiomycota incertae sedis</taxon>
        <taxon>Chytridiomycetes</taxon>
        <taxon>Rhizophydiales</taxon>
        <taxon>Rhizophydiales incertae sedis</taxon>
        <taxon>Batrachochytrium</taxon>
    </lineage>
</organism>
<feature type="region of interest" description="Disordered" evidence="1">
    <location>
        <begin position="603"/>
        <end position="624"/>
    </location>
</feature>
<feature type="compositionally biased region" description="Basic and acidic residues" evidence="1">
    <location>
        <begin position="1214"/>
        <end position="1225"/>
    </location>
</feature>
<name>A0A177WSU7_BATDL</name>
<dbReference type="InterPro" id="IPR051425">
    <property type="entry name" value="Formin_Homology"/>
</dbReference>
<protein>
    <recommendedName>
        <fullName evidence="6">FH2 domain-containing protein</fullName>
    </recommendedName>
</protein>
<evidence type="ECO:0000259" key="3">
    <source>
        <dbReference type="PROSITE" id="PS51444"/>
    </source>
</evidence>